<dbReference type="PROSITE" id="PS50885">
    <property type="entry name" value="HAMP"/>
    <property type="match status" value="1"/>
</dbReference>
<feature type="coiled-coil region" evidence="4">
    <location>
        <begin position="223"/>
        <end position="274"/>
    </location>
</feature>
<dbReference type="RefSeq" id="WP_315623784.1">
    <property type="nucleotide sequence ID" value="NZ_JAUHMF010000001.1"/>
</dbReference>
<keyword evidence="5" id="KW-1133">Transmembrane helix</keyword>
<dbReference type="PANTHER" id="PTHR32089:SF112">
    <property type="entry name" value="LYSOZYME-LIKE PROTEIN-RELATED"/>
    <property type="match status" value="1"/>
</dbReference>
<name>A0ABU3NJV1_9CHLR</name>
<proteinExistence type="inferred from homology"/>
<dbReference type="InterPro" id="IPR003660">
    <property type="entry name" value="HAMP_dom"/>
</dbReference>
<dbReference type="EMBL" id="JAUHMF010000001">
    <property type="protein sequence ID" value="MDT8897134.1"/>
    <property type="molecule type" value="Genomic_DNA"/>
</dbReference>
<dbReference type="InterPro" id="IPR004089">
    <property type="entry name" value="MCPsignal_dom"/>
</dbReference>
<evidence type="ECO:0000256" key="3">
    <source>
        <dbReference type="PROSITE-ProRule" id="PRU00284"/>
    </source>
</evidence>
<feature type="domain" description="Methyl-accepting transducer" evidence="6">
    <location>
        <begin position="232"/>
        <end position="489"/>
    </location>
</feature>
<evidence type="ECO:0000256" key="4">
    <source>
        <dbReference type="SAM" id="Coils"/>
    </source>
</evidence>
<evidence type="ECO:0000313" key="8">
    <source>
        <dbReference type="EMBL" id="MDT8897134.1"/>
    </source>
</evidence>
<reference evidence="8 9" key="1">
    <citation type="submission" date="2023-07" db="EMBL/GenBank/DDBJ databases">
        <title>Novel species of Thermanaerothrix with wide hydrolytic capabilities.</title>
        <authorList>
            <person name="Zayulina K.S."/>
            <person name="Podosokorskaya O.A."/>
            <person name="Elcheninov A.G."/>
        </authorList>
    </citation>
    <scope>NUCLEOTIDE SEQUENCE [LARGE SCALE GENOMIC DNA]</scope>
    <source>
        <strain evidence="8 9">4228-RoL</strain>
    </source>
</reference>
<evidence type="ECO:0000259" key="6">
    <source>
        <dbReference type="PROSITE" id="PS50111"/>
    </source>
</evidence>
<comment type="similarity">
    <text evidence="2">Belongs to the methyl-accepting chemotaxis (MCP) protein family.</text>
</comment>
<accession>A0ABU3NJV1</accession>
<dbReference type="PANTHER" id="PTHR32089">
    <property type="entry name" value="METHYL-ACCEPTING CHEMOTAXIS PROTEIN MCPB"/>
    <property type="match status" value="1"/>
</dbReference>
<keyword evidence="1 3" id="KW-0807">Transducer</keyword>
<dbReference type="Pfam" id="PF00015">
    <property type="entry name" value="MCPsignal"/>
    <property type="match status" value="1"/>
</dbReference>
<evidence type="ECO:0000313" key="9">
    <source>
        <dbReference type="Proteomes" id="UP001254165"/>
    </source>
</evidence>
<feature type="transmembrane region" description="Helical" evidence="5">
    <location>
        <begin position="20"/>
        <end position="40"/>
    </location>
</feature>
<dbReference type="Gene3D" id="1.10.287.950">
    <property type="entry name" value="Methyl-accepting chemotaxis protein"/>
    <property type="match status" value="1"/>
</dbReference>
<keyword evidence="5" id="KW-0812">Transmembrane</keyword>
<evidence type="ECO:0000256" key="5">
    <source>
        <dbReference type="SAM" id="Phobius"/>
    </source>
</evidence>
<comment type="caution">
    <text evidence="8">The sequence shown here is derived from an EMBL/GenBank/DDBJ whole genome shotgun (WGS) entry which is preliminary data.</text>
</comment>
<dbReference type="SUPFAM" id="SSF58104">
    <property type="entry name" value="Methyl-accepting chemotaxis protein (MCP) signaling domain"/>
    <property type="match status" value="1"/>
</dbReference>
<evidence type="ECO:0000259" key="7">
    <source>
        <dbReference type="PROSITE" id="PS50885"/>
    </source>
</evidence>
<feature type="domain" description="HAMP" evidence="7">
    <location>
        <begin position="135"/>
        <end position="185"/>
    </location>
</feature>
<dbReference type="Gene3D" id="6.10.340.10">
    <property type="match status" value="1"/>
</dbReference>
<feature type="transmembrane region" description="Helical" evidence="5">
    <location>
        <begin position="72"/>
        <end position="93"/>
    </location>
</feature>
<keyword evidence="5" id="KW-0472">Membrane</keyword>
<dbReference type="PROSITE" id="PS50111">
    <property type="entry name" value="CHEMOTAXIS_TRANSDUC_2"/>
    <property type="match status" value="1"/>
</dbReference>
<feature type="transmembrane region" description="Helical" evidence="5">
    <location>
        <begin position="47"/>
        <end position="66"/>
    </location>
</feature>
<keyword evidence="9" id="KW-1185">Reference proteome</keyword>
<keyword evidence="4" id="KW-0175">Coiled coil</keyword>
<evidence type="ECO:0000256" key="2">
    <source>
        <dbReference type="ARBA" id="ARBA00029447"/>
    </source>
</evidence>
<gene>
    <name evidence="8" type="ORF">QYE77_02565</name>
</gene>
<sequence>MAMVWTAIENVLRAMNGWTFVILILIVALLTLGVVYRIFGRGIASRLNAIVVGITSLAATAGFILGRQGVTLTGMVLAAMLVTPAYFLLLLALKRIVLPVHELARSALQLAEGDLGQGQEIQGWDEIRDLLNAQQQIREYLLQINSIAEKIASGNLTLDLRARSENDAIGQALARMVRSLRETISGMTKNIDQISREYGNIAFAADRTNQATHEISDKLRLVVQETSGQIERLQATLQAVEQMALAINGVSKGAQEQAQAVAEASRKMQKISENIQWVTERTRLAVQVTNEVSSSAQHGSKTIRESIERMQRIVESTRRVQEKAEWVGQNTRKIGIILETTQELAAQTNLLALNAAIEAARAGEQGKGFAVVADEVRKLAEKSVQATKEIGTLIHNIQASVSEMGLAIQDQGTEIDAGVQQSLDARGALETILEGIEQVEQRIEDIARAADEIHVATLGLTTAMETVSAVVEENTAATEELSASASEVTQAVQIYAHASEQTLKQLNDVALAAEQIRDQVANVTASIQRMSEQSTLLQQQIVRITTQQVSGKVSRGSALIGRLDFVREKYGAPALERVINRLPSEVQRLLRGTINPEGEYPPEILGLLTNAIKEELAGGKDDILREMTRYRAKYDIQPGAALAKYFKPGDPGYIIRRMDLCLRHNWGDGVVVRIFDLAENHVRMEVDMGKKQPRERCTYNHVGWMEGVIEAAGGIPYIKKTRCMYNGDPYCEYDVRWEMAKVGVKQG</sequence>
<organism evidence="8 9">
    <name type="scientific">Thermanaerothrix solaris</name>
    <dbReference type="NCBI Taxonomy" id="3058434"/>
    <lineage>
        <taxon>Bacteria</taxon>
        <taxon>Bacillati</taxon>
        <taxon>Chloroflexota</taxon>
        <taxon>Anaerolineae</taxon>
        <taxon>Anaerolineales</taxon>
        <taxon>Anaerolineaceae</taxon>
        <taxon>Thermanaerothrix</taxon>
    </lineage>
</organism>
<dbReference type="CDD" id="cd11386">
    <property type="entry name" value="MCP_signal"/>
    <property type="match status" value="1"/>
</dbReference>
<protein>
    <submittedName>
        <fullName evidence="8">Methyl-accepting chemotaxis protein</fullName>
    </submittedName>
</protein>
<dbReference type="Proteomes" id="UP001254165">
    <property type="component" value="Unassembled WGS sequence"/>
</dbReference>
<evidence type="ECO:0000256" key="1">
    <source>
        <dbReference type="ARBA" id="ARBA00023224"/>
    </source>
</evidence>
<dbReference type="SMART" id="SM00283">
    <property type="entry name" value="MA"/>
    <property type="match status" value="1"/>
</dbReference>